<proteinExistence type="predicted"/>
<dbReference type="EMBL" id="JBHSWH010000001">
    <property type="protein sequence ID" value="MFC6707648.1"/>
    <property type="molecule type" value="Genomic_DNA"/>
</dbReference>
<dbReference type="SUPFAM" id="SSF54637">
    <property type="entry name" value="Thioesterase/thiol ester dehydrase-isomerase"/>
    <property type="match status" value="1"/>
</dbReference>
<name>A0ABW2ALL8_9MICO</name>
<dbReference type="RefSeq" id="WP_382404318.1">
    <property type="nucleotide sequence ID" value="NZ_JBHSWH010000001.1"/>
</dbReference>
<organism evidence="1 2">
    <name type="scientific">Flexivirga alba</name>
    <dbReference type="NCBI Taxonomy" id="702742"/>
    <lineage>
        <taxon>Bacteria</taxon>
        <taxon>Bacillati</taxon>
        <taxon>Actinomycetota</taxon>
        <taxon>Actinomycetes</taxon>
        <taxon>Micrococcales</taxon>
        <taxon>Dermacoccaceae</taxon>
        <taxon>Flexivirga</taxon>
    </lineage>
</organism>
<protein>
    <submittedName>
        <fullName evidence="1">DUF4442 domain-containing protein</fullName>
    </submittedName>
</protein>
<gene>
    <name evidence="1" type="ORF">ACFQDH_21005</name>
</gene>
<comment type="caution">
    <text evidence="1">The sequence shown here is derived from an EMBL/GenBank/DDBJ whole genome shotgun (WGS) entry which is preliminary data.</text>
</comment>
<dbReference type="CDD" id="cd03443">
    <property type="entry name" value="PaaI_thioesterase"/>
    <property type="match status" value="1"/>
</dbReference>
<dbReference type="Proteomes" id="UP001596298">
    <property type="component" value="Unassembled WGS sequence"/>
</dbReference>
<reference evidence="2" key="1">
    <citation type="journal article" date="2019" name="Int. J. Syst. Evol. Microbiol.">
        <title>The Global Catalogue of Microorganisms (GCM) 10K type strain sequencing project: providing services to taxonomists for standard genome sequencing and annotation.</title>
        <authorList>
            <consortium name="The Broad Institute Genomics Platform"/>
            <consortium name="The Broad Institute Genome Sequencing Center for Infectious Disease"/>
            <person name="Wu L."/>
            <person name="Ma J."/>
        </authorList>
    </citation>
    <scope>NUCLEOTIDE SEQUENCE [LARGE SCALE GENOMIC DNA]</scope>
    <source>
        <strain evidence="2">CCUG 58127</strain>
    </source>
</reference>
<sequence length="173" mass="19679">MSDAKSSKFGGRRTIAPRWFARAMCLYPPLLGAGIRVREFSDDWTVCRTQLRLNRFNRNQQGTAFGGSIGSMSDAFFALLLWNQLGKGYYVWDAKAEIDYLSPGTSTVHGRFEVPREVAEQIRAEAESGQKVLHWFETDLTLDDGTVVAHVRRQVYIRKRQDKLLHARPPCAT</sequence>
<dbReference type="Pfam" id="PF14539">
    <property type="entry name" value="DUF4442"/>
    <property type="match status" value="1"/>
</dbReference>
<accession>A0ABW2ALL8</accession>
<dbReference type="InterPro" id="IPR029069">
    <property type="entry name" value="HotDog_dom_sf"/>
</dbReference>
<dbReference type="Gene3D" id="3.10.129.10">
    <property type="entry name" value="Hotdog Thioesterase"/>
    <property type="match status" value="1"/>
</dbReference>
<evidence type="ECO:0000313" key="2">
    <source>
        <dbReference type="Proteomes" id="UP001596298"/>
    </source>
</evidence>
<dbReference type="InterPro" id="IPR027961">
    <property type="entry name" value="DUF4442"/>
</dbReference>
<keyword evidence="2" id="KW-1185">Reference proteome</keyword>
<evidence type="ECO:0000313" key="1">
    <source>
        <dbReference type="EMBL" id="MFC6707648.1"/>
    </source>
</evidence>